<evidence type="ECO:0000256" key="2">
    <source>
        <dbReference type="ARBA" id="ARBA00023002"/>
    </source>
</evidence>
<dbReference type="RefSeq" id="WP_200318957.1">
    <property type="nucleotide sequence ID" value="NZ_JAENJH010000003.1"/>
</dbReference>
<dbReference type="Gene3D" id="3.90.180.10">
    <property type="entry name" value="Medium-chain alcohol dehydrogenases, catalytic domain"/>
    <property type="match status" value="1"/>
</dbReference>
<dbReference type="InterPro" id="IPR013154">
    <property type="entry name" value="ADH-like_N"/>
</dbReference>
<name>A0A934QPS6_9PSEU</name>
<dbReference type="Pfam" id="PF00107">
    <property type="entry name" value="ADH_zinc_N"/>
    <property type="match status" value="1"/>
</dbReference>
<evidence type="ECO:0000313" key="5">
    <source>
        <dbReference type="Proteomes" id="UP000635245"/>
    </source>
</evidence>
<reference evidence="4" key="1">
    <citation type="submission" date="2020-12" db="EMBL/GenBank/DDBJ databases">
        <title>Prauserella sp. ASG 168, a novel actinomycete isolated from cave rock.</title>
        <authorList>
            <person name="Suriyachadkun C."/>
        </authorList>
    </citation>
    <scope>NUCLEOTIDE SEQUENCE</scope>
    <source>
        <strain evidence="4">ASG 168</strain>
    </source>
</reference>
<dbReference type="InterPro" id="IPR020843">
    <property type="entry name" value="ER"/>
</dbReference>
<dbReference type="Proteomes" id="UP000635245">
    <property type="component" value="Unassembled WGS sequence"/>
</dbReference>
<keyword evidence="2" id="KW-0560">Oxidoreductase</keyword>
<dbReference type="GO" id="GO:0016651">
    <property type="term" value="F:oxidoreductase activity, acting on NAD(P)H"/>
    <property type="evidence" value="ECO:0007669"/>
    <property type="project" value="TreeGrafter"/>
</dbReference>
<dbReference type="InterPro" id="IPR013149">
    <property type="entry name" value="ADH-like_C"/>
</dbReference>
<protein>
    <submittedName>
        <fullName evidence="4">Zinc-binding dehydrogenase</fullName>
    </submittedName>
</protein>
<dbReference type="Gene3D" id="3.40.50.720">
    <property type="entry name" value="NAD(P)-binding Rossmann-like Domain"/>
    <property type="match status" value="1"/>
</dbReference>
<dbReference type="AlphaFoldDB" id="A0A934QPS6"/>
<keyword evidence="5" id="KW-1185">Reference proteome</keyword>
<dbReference type="GO" id="GO:0070402">
    <property type="term" value="F:NADPH binding"/>
    <property type="evidence" value="ECO:0007669"/>
    <property type="project" value="TreeGrafter"/>
</dbReference>
<keyword evidence="1" id="KW-0521">NADP</keyword>
<sequence length="310" mass="32159">MRAVLTVTGPRWEIARVPRPVPAPGEVLVRVRAAGLNRADALMREGGYVPDDAGWTVGADRVGFEFAGEVVEPTGDWAAGDAVVGQAGGTCAEFVTLDHRLLLPRPAGWSWTEAAALPSALLTEYDALTRGGFGEGDAVLVVGATSGVGLFAVGLAAHLGASRVTGTTRRPERAPAVLAAGADDVLVLPGDTTRAGFDVVLDHVGGDTLAAVLPLAAPRARVVQIGRLGGATTTLDLELLARNRLSLIGTTFRGRTLPELARLADAVRPHLAELPVRPLVDSTFPLTEPEAAFARLSSPELFGKVVVTAP</sequence>
<dbReference type="SMART" id="SM00829">
    <property type="entry name" value="PKS_ER"/>
    <property type="match status" value="1"/>
</dbReference>
<dbReference type="InterPro" id="IPR036291">
    <property type="entry name" value="NAD(P)-bd_dom_sf"/>
</dbReference>
<gene>
    <name evidence="4" type="ORF">JHE00_16645</name>
</gene>
<dbReference type="SUPFAM" id="SSF50129">
    <property type="entry name" value="GroES-like"/>
    <property type="match status" value="1"/>
</dbReference>
<dbReference type="Pfam" id="PF08240">
    <property type="entry name" value="ADH_N"/>
    <property type="match status" value="1"/>
</dbReference>
<organism evidence="4 5">
    <name type="scientific">Prauserella cavernicola</name>
    <dbReference type="NCBI Taxonomy" id="2800127"/>
    <lineage>
        <taxon>Bacteria</taxon>
        <taxon>Bacillati</taxon>
        <taxon>Actinomycetota</taxon>
        <taxon>Actinomycetes</taxon>
        <taxon>Pseudonocardiales</taxon>
        <taxon>Pseudonocardiaceae</taxon>
        <taxon>Prauserella</taxon>
    </lineage>
</organism>
<proteinExistence type="predicted"/>
<comment type="caution">
    <text evidence="4">The sequence shown here is derived from an EMBL/GenBank/DDBJ whole genome shotgun (WGS) entry which is preliminary data.</text>
</comment>
<feature type="domain" description="Enoyl reductase (ER)" evidence="3">
    <location>
        <begin position="9"/>
        <end position="307"/>
    </location>
</feature>
<dbReference type="SUPFAM" id="SSF51735">
    <property type="entry name" value="NAD(P)-binding Rossmann-fold domains"/>
    <property type="match status" value="1"/>
</dbReference>
<accession>A0A934QPS6</accession>
<dbReference type="PANTHER" id="PTHR48106:SF8">
    <property type="entry name" value="OS02G0805600 PROTEIN"/>
    <property type="match status" value="1"/>
</dbReference>
<dbReference type="EMBL" id="JAENJH010000003">
    <property type="protein sequence ID" value="MBK1785962.1"/>
    <property type="molecule type" value="Genomic_DNA"/>
</dbReference>
<dbReference type="InterPro" id="IPR011032">
    <property type="entry name" value="GroES-like_sf"/>
</dbReference>
<dbReference type="PANTHER" id="PTHR48106">
    <property type="entry name" value="QUINONE OXIDOREDUCTASE PIG3-RELATED"/>
    <property type="match status" value="1"/>
</dbReference>
<evidence type="ECO:0000256" key="1">
    <source>
        <dbReference type="ARBA" id="ARBA00022857"/>
    </source>
</evidence>
<evidence type="ECO:0000313" key="4">
    <source>
        <dbReference type="EMBL" id="MBK1785962.1"/>
    </source>
</evidence>
<evidence type="ECO:0000259" key="3">
    <source>
        <dbReference type="SMART" id="SM00829"/>
    </source>
</evidence>